<dbReference type="InterPro" id="IPR001650">
    <property type="entry name" value="Helicase_C-like"/>
</dbReference>
<dbReference type="Proteomes" id="UP000283530">
    <property type="component" value="Unassembled WGS sequence"/>
</dbReference>
<sequence>MKKSPLPMETTVRSEKQLYGEDGLVNLLRQHFGHSEFRGKQLEAIEAVLSGRDCFCLMPTGGGKSMCYQIPALAKSGIVLVISPLIALMENQVAALKEKGITAEYLSSTQIPHVKEKIYRELDLGKPSLRLLYVTPELVATAGFMSKITKLYTRGLLNLIAVDEAHCVSTWGHDFRPSYRKLSSLRNHLPDVPVLALTATAVPKVQKDVIESLCLQDPLVLKTSFNRPNIFYEVRYKDLLDDAYRDLSNLLKSSSGVCSIIYCLERTTCDDLSAYLSKAGISCAAYHAGLNNKVRSSVLNDWISSKIQVVIATVAFGMGIDRKDVRIVCHFNIPKSMEAFYQESGRAGRDQLPSRSLLYYGLDDRKRMEFIVSNVKSKKSQSVGSQDSLLKKSLADLNQMVEYCEGFDCRRKKLLGSFGEQVSSSFCGKTCDVCKHPNLVAKHLEELAQASSNYRKNGLSPIFINSLPNMDAEKTEFWNREDEASISDEDISDSDDGVEVVNTLTRSKLSSKSGLNERLEYLERAEEAYLKKNGPSKQAGSDKKAISETLREAAKQRLSNALKQAQQRLGNSMTEFKESASVLENECYKKYVKVGKTFYNSQVASTVRWLSSATISEINDRLHSGSTKTNCAANLNSMPPLPVISDQDPQPPELNNDKNQDRALPEASSRSLQMEIPSQEITLPPILSFSEFVSKKGKEGQSSPSSAQGKHLMKRSTAEPGKHARNDAEKRGRLQ</sequence>
<dbReference type="FunFam" id="3.40.50.300:FF:000444">
    <property type="entry name" value="ATP-dependent DNA helicase"/>
    <property type="match status" value="1"/>
</dbReference>
<dbReference type="GO" id="GO:0000724">
    <property type="term" value="P:double-strand break repair via homologous recombination"/>
    <property type="evidence" value="ECO:0007669"/>
    <property type="project" value="TreeGrafter"/>
</dbReference>
<dbReference type="CDD" id="cd17920">
    <property type="entry name" value="DEXHc_RecQ"/>
    <property type="match status" value="1"/>
</dbReference>
<keyword evidence="5 13" id="KW-0378">Hydrolase</keyword>
<evidence type="ECO:0000256" key="8">
    <source>
        <dbReference type="ARBA" id="ARBA00023125"/>
    </source>
</evidence>
<dbReference type="EMBL" id="QPKB01000003">
    <property type="protein sequence ID" value="RWR79488.1"/>
    <property type="molecule type" value="Genomic_DNA"/>
</dbReference>
<evidence type="ECO:0000256" key="13">
    <source>
        <dbReference type="RuleBase" id="RU364117"/>
    </source>
</evidence>
<dbReference type="Gene3D" id="3.40.50.300">
    <property type="entry name" value="P-loop containing nucleotide triphosphate hydrolases"/>
    <property type="match status" value="2"/>
</dbReference>
<keyword evidence="9" id="KW-0413">Isomerase</keyword>
<evidence type="ECO:0000256" key="4">
    <source>
        <dbReference type="ARBA" id="ARBA00022741"/>
    </source>
</evidence>
<dbReference type="PANTHER" id="PTHR13710">
    <property type="entry name" value="DNA HELICASE RECQ FAMILY MEMBER"/>
    <property type="match status" value="1"/>
</dbReference>
<dbReference type="AlphaFoldDB" id="A0A3S5WGH3"/>
<dbReference type="OrthoDB" id="10261556at2759"/>
<feature type="domain" description="Helicase ATP-binding" evidence="15">
    <location>
        <begin position="45"/>
        <end position="219"/>
    </location>
</feature>
<feature type="compositionally biased region" description="Basic and acidic residues" evidence="14">
    <location>
        <begin position="655"/>
        <end position="664"/>
    </location>
</feature>
<dbReference type="EC" id="5.6.2.4" evidence="13"/>
<dbReference type="FunFam" id="3.40.50.300:FF:002061">
    <property type="entry name" value="RecQ family DNA helicase"/>
    <property type="match status" value="1"/>
</dbReference>
<name>A0A3S5WGH3_9MAGN</name>
<evidence type="ECO:0000256" key="12">
    <source>
        <dbReference type="ARBA" id="ARBA00049360"/>
    </source>
</evidence>
<accession>A0A3S5WGH3</accession>
<dbReference type="PROSITE" id="PS51192">
    <property type="entry name" value="HELICASE_ATP_BIND_1"/>
    <property type="match status" value="1"/>
</dbReference>
<dbReference type="GO" id="GO:0046872">
    <property type="term" value="F:metal ion binding"/>
    <property type="evidence" value="ECO:0007669"/>
    <property type="project" value="UniProtKB-KW"/>
</dbReference>
<dbReference type="Pfam" id="PF00271">
    <property type="entry name" value="Helicase_C"/>
    <property type="match status" value="1"/>
</dbReference>
<evidence type="ECO:0000256" key="9">
    <source>
        <dbReference type="ARBA" id="ARBA00023235"/>
    </source>
</evidence>
<dbReference type="GO" id="GO:0016887">
    <property type="term" value="F:ATP hydrolysis activity"/>
    <property type="evidence" value="ECO:0007669"/>
    <property type="project" value="RHEA"/>
</dbReference>
<evidence type="ECO:0000259" key="15">
    <source>
        <dbReference type="PROSITE" id="PS51192"/>
    </source>
</evidence>
<keyword evidence="10 13" id="KW-0539">Nucleus</keyword>
<dbReference type="InterPro" id="IPR014001">
    <property type="entry name" value="Helicase_ATP-bd"/>
</dbReference>
<evidence type="ECO:0000256" key="7">
    <source>
        <dbReference type="ARBA" id="ARBA00022840"/>
    </source>
</evidence>
<dbReference type="GO" id="GO:0009378">
    <property type="term" value="F:four-way junction helicase activity"/>
    <property type="evidence" value="ECO:0007669"/>
    <property type="project" value="TreeGrafter"/>
</dbReference>
<dbReference type="GO" id="GO:0005737">
    <property type="term" value="C:cytoplasm"/>
    <property type="evidence" value="ECO:0007669"/>
    <property type="project" value="TreeGrafter"/>
</dbReference>
<evidence type="ECO:0000256" key="2">
    <source>
        <dbReference type="ARBA" id="ARBA00005446"/>
    </source>
</evidence>
<protein>
    <recommendedName>
        <fullName evidence="13">ATP-dependent DNA helicase</fullName>
        <ecNumber evidence="13">5.6.2.4</ecNumber>
    </recommendedName>
</protein>
<keyword evidence="8" id="KW-0238">DNA-binding</keyword>
<evidence type="ECO:0000256" key="10">
    <source>
        <dbReference type="ARBA" id="ARBA00023242"/>
    </source>
</evidence>
<dbReference type="PANTHER" id="PTHR13710:SF155">
    <property type="entry name" value="ATP-DEPENDENT DNA HELICASE Q-LIKE 3"/>
    <property type="match status" value="1"/>
</dbReference>
<dbReference type="InterPro" id="IPR027417">
    <property type="entry name" value="P-loop_NTPase"/>
</dbReference>
<feature type="region of interest" description="Disordered" evidence="14">
    <location>
        <begin position="623"/>
        <end position="677"/>
    </location>
</feature>
<dbReference type="GO" id="GO:0005634">
    <property type="term" value="C:nucleus"/>
    <property type="evidence" value="ECO:0007669"/>
    <property type="project" value="UniProtKB-SubCell"/>
</dbReference>
<organism evidence="17 18">
    <name type="scientific">Cinnamomum micranthum f. kanehirae</name>
    <dbReference type="NCBI Taxonomy" id="337451"/>
    <lineage>
        <taxon>Eukaryota</taxon>
        <taxon>Viridiplantae</taxon>
        <taxon>Streptophyta</taxon>
        <taxon>Embryophyta</taxon>
        <taxon>Tracheophyta</taxon>
        <taxon>Spermatophyta</taxon>
        <taxon>Magnoliopsida</taxon>
        <taxon>Magnoliidae</taxon>
        <taxon>Laurales</taxon>
        <taxon>Lauraceae</taxon>
        <taxon>Cinnamomum</taxon>
    </lineage>
</organism>
<dbReference type="SMART" id="SM00490">
    <property type="entry name" value="HELICc"/>
    <property type="match status" value="1"/>
</dbReference>
<keyword evidence="6 13" id="KW-0347">Helicase</keyword>
<evidence type="ECO:0000256" key="5">
    <source>
        <dbReference type="ARBA" id="ARBA00022801"/>
    </source>
</evidence>
<reference evidence="17 18" key="1">
    <citation type="journal article" date="2019" name="Nat. Plants">
        <title>Stout camphor tree genome fills gaps in understanding of flowering plant genome evolution.</title>
        <authorList>
            <person name="Chaw S.M."/>
            <person name="Liu Y.C."/>
            <person name="Wu Y.W."/>
            <person name="Wang H.Y."/>
            <person name="Lin C.I."/>
            <person name="Wu C.S."/>
            <person name="Ke H.M."/>
            <person name="Chang L.Y."/>
            <person name="Hsu C.Y."/>
            <person name="Yang H.T."/>
            <person name="Sudianto E."/>
            <person name="Hsu M.H."/>
            <person name="Wu K.P."/>
            <person name="Wang L.N."/>
            <person name="Leebens-Mack J.H."/>
            <person name="Tsai I.J."/>
        </authorList>
    </citation>
    <scope>NUCLEOTIDE SEQUENCE [LARGE SCALE GENOMIC DNA]</scope>
    <source>
        <strain evidence="18">cv. Chaw 1501</strain>
        <tissue evidence="17">Young leaves</tissue>
    </source>
</reference>
<evidence type="ECO:0000313" key="17">
    <source>
        <dbReference type="EMBL" id="RWR79488.1"/>
    </source>
</evidence>
<feature type="domain" description="Helicase C-terminal" evidence="16">
    <location>
        <begin position="239"/>
        <end position="390"/>
    </location>
</feature>
<evidence type="ECO:0000313" key="18">
    <source>
        <dbReference type="Proteomes" id="UP000283530"/>
    </source>
</evidence>
<dbReference type="InterPro" id="IPR004589">
    <property type="entry name" value="DNA_helicase_ATP-dep_RecQ"/>
</dbReference>
<feature type="region of interest" description="Disordered" evidence="14">
    <location>
        <begin position="694"/>
        <end position="735"/>
    </location>
</feature>
<keyword evidence="4 13" id="KW-0547">Nucleotide-binding</keyword>
<dbReference type="CDD" id="cd18794">
    <property type="entry name" value="SF2_C_RecQ"/>
    <property type="match status" value="1"/>
</dbReference>
<comment type="catalytic activity">
    <reaction evidence="11 13">
        <text>Couples ATP hydrolysis with the unwinding of duplex DNA by translocating in the 3'-5' direction.</text>
        <dbReference type="EC" id="5.6.2.4"/>
    </reaction>
</comment>
<proteinExistence type="inferred from homology"/>
<dbReference type="InterPro" id="IPR011545">
    <property type="entry name" value="DEAD/DEAH_box_helicase_dom"/>
</dbReference>
<evidence type="ECO:0000256" key="14">
    <source>
        <dbReference type="SAM" id="MobiDB-lite"/>
    </source>
</evidence>
<dbReference type="GO" id="GO:0005524">
    <property type="term" value="F:ATP binding"/>
    <property type="evidence" value="ECO:0007669"/>
    <property type="project" value="UniProtKB-KW"/>
</dbReference>
<keyword evidence="18" id="KW-1185">Reference proteome</keyword>
<comment type="subcellular location">
    <subcellularLocation>
        <location evidence="1 13">Nucleus</location>
    </subcellularLocation>
</comment>
<feature type="compositionally biased region" description="Polar residues" evidence="14">
    <location>
        <begin position="624"/>
        <end position="637"/>
    </location>
</feature>
<dbReference type="SMART" id="SM00487">
    <property type="entry name" value="DEXDc"/>
    <property type="match status" value="1"/>
</dbReference>
<dbReference type="STRING" id="337451.A0A3S5WGH3"/>
<keyword evidence="3" id="KW-0479">Metal-binding</keyword>
<dbReference type="Pfam" id="PF00270">
    <property type="entry name" value="DEAD"/>
    <property type="match status" value="1"/>
</dbReference>
<evidence type="ECO:0000256" key="1">
    <source>
        <dbReference type="ARBA" id="ARBA00004123"/>
    </source>
</evidence>
<comment type="similarity">
    <text evidence="2 13">Belongs to the helicase family. RecQ subfamily.</text>
</comment>
<evidence type="ECO:0000259" key="16">
    <source>
        <dbReference type="PROSITE" id="PS51194"/>
    </source>
</evidence>
<gene>
    <name evidence="17" type="ORF">CKAN_00806100</name>
</gene>
<feature type="compositionally biased region" description="Basic and acidic residues" evidence="14">
    <location>
        <begin position="716"/>
        <end position="735"/>
    </location>
</feature>
<dbReference type="InterPro" id="IPR032284">
    <property type="entry name" value="RecQ_Zn-bd"/>
</dbReference>
<dbReference type="SUPFAM" id="SSF52540">
    <property type="entry name" value="P-loop containing nucleoside triphosphate hydrolases"/>
    <property type="match status" value="1"/>
</dbReference>
<dbReference type="GO" id="GO:0003677">
    <property type="term" value="F:DNA binding"/>
    <property type="evidence" value="ECO:0007669"/>
    <property type="project" value="UniProtKB-KW"/>
</dbReference>
<comment type="caution">
    <text evidence="17">The sequence shown here is derived from an EMBL/GenBank/DDBJ whole genome shotgun (WGS) entry which is preliminary data.</text>
</comment>
<dbReference type="PROSITE" id="PS51194">
    <property type="entry name" value="HELICASE_CTER"/>
    <property type="match status" value="1"/>
</dbReference>
<evidence type="ECO:0000256" key="11">
    <source>
        <dbReference type="ARBA" id="ARBA00034617"/>
    </source>
</evidence>
<evidence type="ECO:0000256" key="3">
    <source>
        <dbReference type="ARBA" id="ARBA00022723"/>
    </source>
</evidence>
<dbReference type="NCBIfam" id="TIGR00614">
    <property type="entry name" value="recQ_fam"/>
    <property type="match status" value="1"/>
</dbReference>
<evidence type="ECO:0000256" key="6">
    <source>
        <dbReference type="ARBA" id="ARBA00022806"/>
    </source>
</evidence>
<dbReference type="Pfam" id="PF16124">
    <property type="entry name" value="RecQ_Zn_bind"/>
    <property type="match status" value="1"/>
</dbReference>
<dbReference type="GO" id="GO:0043138">
    <property type="term" value="F:3'-5' DNA helicase activity"/>
    <property type="evidence" value="ECO:0007669"/>
    <property type="project" value="UniProtKB-EC"/>
</dbReference>
<comment type="catalytic activity">
    <reaction evidence="12 13">
        <text>ATP + H2O = ADP + phosphate + H(+)</text>
        <dbReference type="Rhea" id="RHEA:13065"/>
        <dbReference type="ChEBI" id="CHEBI:15377"/>
        <dbReference type="ChEBI" id="CHEBI:15378"/>
        <dbReference type="ChEBI" id="CHEBI:30616"/>
        <dbReference type="ChEBI" id="CHEBI:43474"/>
        <dbReference type="ChEBI" id="CHEBI:456216"/>
    </reaction>
</comment>
<keyword evidence="7 13" id="KW-0067">ATP-binding</keyword>
<dbReference type="GO" id="GO:0005694">
    <property type="term" value="C:chromosome"/>
    <property type="evidence" value="ECO:0007669"/>
    <property type="project" value="TreeGrafter"/>
</dbReference>